<keyword evidence="1" id="KW-0812">Transmembrane</keyword>
<accession>A0ABU3K3C1</accession>
<sequence length="197" mass="20758">MNIRSRSTTTRVLMVMTAMAVLAVMPMAPTVVPDRADVASHDMDLAPSPSVASMAPAFDGALLRALGFENAAYAATDNPSTGSAGYILQTFQYQGQLSSSVANKSTWKAPWPMRLIDIKCSIRDLDLTTTDETYTFTLQEGAGTVATCAPTADATEVSGTITAADVADEAVLTIDYAGGGTTPLADDVTIILVWKRQ</sequence>
<evidence type="ECO:0000313" key="4">
    <source>
        <dbReference type="Proteomes" id="UP001250932"/>
    </source>
</evidence>
<name>A0ABU3K3C1_9BACT</name>
<evidence type="ECO:0000313" key="3">
    <source>
        <dbReference type="EMBL" id="MDT7040871.1"/>
    </source>
</evidence>
<protein>
    <submittedName>
        <fullName evidence="3">Uncharacterized protein</fullName>
    </submittedName>
</protein>
<feature type="transmembrane region" description="Helical" evidence="1">
    <location>
        <begin position="12"/>
        <end position="32"/>
    </location>
</feature>
<dbReference type="EMBL" id="JAQOUE010000001">
    <property type="protein sequence ID" value="MDT7040871.1"/>
    <property type="molecule type" value="Genomic_DNA"/>
</dbReference>
<feature type="signal peptide" evidence="2">
    <location>
        <begin position="1"/>
        <end position="20"/>
    </location>
</feature>
<keyword evidence="1" id="KW-0472">Membrane</keyword>
<proteinExistence type="predicted"/>
<organism evidence="3 4">
    <name type="scientific">Candidatus Nitronereus thalassa</name>
    <dbReference type="NCBI Taxonomy" id="3020898"/>
    <lineage>
        <taxon>Bacteria</taxon>
        <taxon>Pseudomonadati</taxon>
        <taxon>Nitrospirota</taxon>
        <taxon>Nitrospiria</taxon>
        <taxon>Nitrospirales</taxon>
        <taxon>Nitrospiraceae</taxon>
        <taxon>Candidatus Nitronereus</taxon>
    </lineage>
</organism>
<keyword evidence="1" id="KW-1133">Transmembrane helix</keyword>
<feature type="chain" id="PRO_5046707698" evidence="2">
    <location>
        <begin position="21"/>
        <end position="197"/>
    </location>
</feature>
<evidence type="ECO:0000256" key="2">
    <source>
        <dbReference type="SAM" id="SignalP"/>
    </source>
</evidence>
<dbReference type="Proteomes" id="UP001250932">
    <property type="component" value="Unassembled WGS sequence"/>
</dbReference>
<reference evidence="3 4" key="1">
    <citation type="journal article" date="2023" name="ISME J.">
        <title>Cultivation and genomic characterization of novel and ubiquitous marine nitrite-oxidizing bacteria from the Nitrospirales.</title>
        <authorList>
            <person name="Mueller A.J."/>
            <person name="Daebeler A."/>
            <person name="Herbold C.W."/>
            <person name="Kirkegaard R.H."/>
            <person name="Daims H."/>
        </authorList>
    </citation>
    <scope>NUCLEOTIDE SEQUENCE [LARGE SCALE GENOMIC DNA]</scope>
    <source>
        <strain evidence="3 4">EB</strain>
    </source>
</reference>
<comment type="caution">
    <text evidence="3">The sequence shown here is derived from an EMBL/GenBank/DDBJ whole genome shotgun (WGS) entry which is preliminary data.</text>
</comment>
<gene>
    <name evidence="3" type="ORF">PPG34_00830</name>
</gene>
<evidence type="ECO:0000256" key="1">
    <source>
        <dbReference type="SAM" id="Phobius"/>
    </source>
</evidence>
<dbReference type="RefSeq" id="WP_313831230.1">
    <property type="nucleotide sequence ID" value="NZ_JAQOUE010000001.1"/>
</dbReference>
<keyword evidence="2" id="KW-0732">Signal</keyword>
<keyword evidence="4" id="KW-1185">Reference proteome</keyword>